<gene>
    <name evidence="8" type="ORF">GALL_216510</name>
</gene>
<organism evidence="8">
    <name type="scientific">mine drainage metagenome</name>
    <dbReference type="NCBI Taxonomy" id="410659"/>
    <lineage>
        <taxon>unclassified sequences</taxon>
        <taxon>metagenomes</taxon>
        <taxon>ecological metagenomes</taxon>
    </lineage>
</organism>
<feature type="transmembrane region" description="Helical" evidence="6">
    <location>
        <begin position="343"/>
        <end position="367"/>
    </location>
</feature>
<evidence type="ECO:0000256" key="4">
    <source>
        <dbReference type="ARBA" id="ARBA00022989"/>
    </source>
</evidence>
<dbReference type="EMBL" id="MLJW01000150">
    <property type="protein sequence ID" value="OIQ96372.1"/>
    <property type="molecule type" value="Genomic_DNA"/>
</dbReference>
<evidence type="ECO:0000256" key="5">
    <source>
        <dbReference type="ARBA" id="ARBA00023136"/>
    </source>
</evidence>
<evidence type="ECO:0000256" key="3">
    <source>
        <dbReference type="ARBA" id="ARBA00022692"/>
    </source>
</evidence>
<evidence type="ECO:0000259" key="7">
    <source>
        <dbReference type="Pfam" id="PF02687"/>
    </source>
</evidence>
<dbReference type="AlphaFoldDB" id="A0A1J5RWA3"/>
<dbReference type="Pfam" id="PF02687">
    <property type="entry name" value="FtsX"/>
    <property type="match status" value="2"/>
</dbReference>
<feature type="transmembrane region" description="Helical" evidence="6">
    <location>
        <begin position="413"/>
        <end position="436"/>
    </location>
</feature>
<keyword evidence="5 6" id="KW-0472">Membrane</keyword>
<dbReference type="PANTHER" id="PTHR30287:SF1">
    <property type="entry name" value="INNER MEMBRANE PROTEIN"/>
    <property type="match status" value="1"/>
</dbReference>
<keyword evidence="2" id="KW-1003">Cell membrane</keyword>
<protein>
    <submittedName>
        <fullName evidence="8">Outer membrane-specific lipoprotein transporter subunit LolE</fullName>
    </submittedName>
</protein>
<dbReference type="PANTHER" id="PTHR30287">
    <property type="entry name" value="MEMBRANE COMPONENT OF PREDICTED ABC SUPERFAMILY METABOLITE UPTAKE TRANSPORTER"/>
    <property type="match status" value="1"/>
</dbReference>
<feature type="domain" description="ABC3 transporter permease C-terminal" evidence="7">
    <location>
        <begin position="703"/>
        <end position="813"/>
    </location>
</feature>
<feature type="transmembrane region" description="Helical" evidence="6">
    <location>
        <begin position="387"/>
        <end position="406"/>
    </location>
</feature>
<proteinExistence type="predicted"/>
<keyword evidence="8" id="KW-0449">Lipoprotein</keyword>
<keyword evidence="4 6" id="KW-1133">Transmembrane helix</keyword>
<feature type="transmembrane region" description="Helical" evidence="6">
    <location>
        <begin position="701"/>
        <end position="720"/>
    </location>
</feature>
<name>A0A1J5RWA3_9ZZZZ</name>
<evidence type="ECO:0000256" key="6">
    <source>
        <dbReference type="SAM" id="Phobius"/>
    </source>
</evidence>
<reference evidence="8" key="1">
    <citation type="submission" date="2016-10" db="EMBL/GenBank/DDBJ databases">
        <title>Sequence of Gallionella enrichment culture.</title>
        <authorList>
            <person name="Poehlein A."/>
            <person name="Muehling M."/>
            <person name="Daniel R."/>
        </authorList>
    </citation>
    <scope>NUCLEOTIDE SEQUENCE</scope>
</reference>
<dbReference type="InterPro" id="IPR003838">
    <property type="entry name" value="ABC3_permease_C"/>
</dbReference>
<keyword evidence="3 6" id="KW-0812">Transmembrane</keyword>
<feature type="domain" description="ABC3 transporter permease C-terminal" evidence="7">
    <location>
        <begin position="257"/>
        <end position="374"/>
    </location>
</feature>
<feature type="transmembrane region" description="Helical" evidence="6">
    <location>
        <begin position="253"/>
        <end position="277"/>
    </location>
</feature>
<feature type="transmembrane region" description="Helical" evidence="6">
    <location>
        <begin position="752"/>
        <end position="775"/>
    </location>
</feature>
<feature type="transmembrane region" description="Helical" evidence="6">
    <location>
        <begin position="787"/>
        <end position="808"/>
    </location>
</feature>
<comment type="caution">
    <text evidence="8">The sequence shown here is derived from an EMBL/GenBank/DDBJ whole genome shotgun (WGS) entry which is preliminary data.</text>
</comment>
<accession>A0A1J5RWA3</accession>
<feature type="transmembrane region" description="Helical" evidence="6">
    <location>
        <begin position="20"/>
        <end position="41"/>
    </location>
</feature>
<dbReference type="InterPro" id="IPR038766">
    <property type="entry name" value="Membrane_comp_ABC_pdt"/>
</dbReference>
<dbReference type="GO" id="GO:0005886">
    <property type="term" value="C:plasma membrane"/>
    <property type="evidence" value="ECO:0007669"/>
    <property type="project" value="UniProtKB-SubCell"/>
</dbReference>
<evidence type="ECO:0000313" key="8">
    <source>
        <dbReference type="EMBL" id="OIQ96372.1"/>
    </source>
</evidence>
<sequence length="824" mass="90391">MSLLRLSLNLLRRDWRAGEWRVLLLALVLAVGSLATVGLFADRVRQALQQQAQSLIGADLRITSTRPFSPEYREMAQKRGLRVLESRTFPSMVSHREQVLLSEIQSTETGYPLRGKIEIDDGAVHVAQAIPARGTVWVDDRLLRRLDMKVGDEVGIGAQRFAVAARIVKDIDQSIGFASFAPRVLMNDADLASTGLLQEGSRISYRLMIAGEAKQVVALRAALQDKLSGNEKMEDVRDARPEIRTALERAEHFLGLAALTAAILAGAAMALAARRFVLRHLDGCAVMRCLGAQQGQVLWLFLYQFILLGVVSVLLGGLLGYVTQAGLVESISSMREASLPQPGVMPLLKAAVSGFALLLGFAFLPLLQLRKVSPLRVLRREMDSPEASGWLIYGLALLVLAGLFLWHAGSLKLGLAVLGGLLAGLLVFGGLAWVLLHGLARNAYFFQSHWRHAFSNLARHGRNAAIQVVALSLGGMALLVLTMVRADLMESWQGKLPPDTPNRFVVNIQPDQIRPVQDFFVRQALPIPELQPMVRGRLIAINDRTINGNSYPDPRAQALVDREFNLSWMERLPAWNELVGGKWWTEGKNGQLSVEEGIAKTLGIRLGDVLTYDVAGSTFTAKVTSLRKVQWDSMKVNFFVIATPELLRDFPASYLGSFYLPPDKVRAGDELSREFPNLLLVDTGAVIAQVRNIMDQIAQTVSAVFLFTLFSGLAVLYAALLATQDERSHEAAILRTLGADSRYLRRLHLSEFAVLGGLSGLFAAAGAVLLGWVLARFVLDIPYRSDVSIWFIGCGGGMAVVMLAGWLATRRLVLRPPLRILAAD</sequence>
<feature type="transmembrane region" description="Helical" evidence="6">
    <location>
        <begin position="297"/>
        <end position="322"/>
    </location>
</feature>
<evidence type="ECO:0000256" key="2">
    <source>
        <dbReference type="ARBA" id="ARBA00022475"/>
    </source>
</evidence>
<evidence type="ECO:0000256" key="1">
    <source>
        <dbReference type="ARBA" id="ARBA00004651"/>
    </source>
</evidence>
<comment type="subcellular location">
    <subcellularLocation>
        <location evidence="1">Cell membrane</location>
        <topology evidence="1">Multi-pass membrane protein</topology>
    </subcellularLocation>
</comment>